<dbReference type="EMBL" id="CP121196">
    <property type="protein sequence ID" value="XBH19500.1"/>
    <property type="molecule type" value="Genomic_DNA"/>
</dbReference>
<feature type="transmembrane region" description="Helical" evidence="1">
    <location>
        <begin position="367"/>
        <end position="384"/>
    </location>
</feature>
<dbReference type="RefSeq" id="WP_348264718.1">
    <property type="nucleotide sequence ID" value="NZ_CP121196.1"/>
</dbReference>
<dbReference type="AlphaFoldDB" id="A0AAU7DQD0"/>
<gene>
    <name evidence="2" type="ORF">P8935_09305</name>
</gene>
<protein>
    <submittedName>
        <fullName evidence="2">Uncharacterized protein</fullName>
    </submittedName>
</protein>
<keyword evidence="1" id="KW-0812">Transmembrane</keyword>
<accession>A0AAU7DQD0</accession>
<sequence length="495" mass="54164">MKQPSDVVISLFDDALLRAASLIVPTIQREEWRREWCAELWHVRRSCIGVDETFSWEAQREITGFCLGAFSDALCLRTQPQKGHPAPVHIHGSAAHTLLWLFAALALCFVISQLLPGVAAENEADRYQISPGVLLVSEAAADDNQPSISSALFHNWKTTRQRYFQDLAFYSLSRESANTGRVTTSWNVAHSSENLFSLLGLPIENQADTGSGLPSVVLSHDTWMRSFAGDPHIAGRAMRIGKVKAQIAGVAPAGAWQLPGSPDVWLLEPNSSATSPTTSGYLFAHLSARGQSEMTGSSIGISALNENGISIDLNGSHIDAPVEGPWGIYEFAIFLALVALPAVTSVSLGDSHVSSHRPSMKQRLNRIMFLTAKFALIAAIGYAASLDLAYSNTTGYSPFAECLQLLWGFTICLFGFRWAIADQRKRCPVCLRRVTNPATVGLASRTFLGWNGTEMICMGGHALLHVPSLPTSWFSGQRWLYLDSSWEFLFADSYI</sequence>
<reference evidence="2" key="1">
    <citation type="submission" date="2023-03" db="EMBL/GenBank/DDBJ databases">
        <title>Edaphobacter sp.</title>
        <authorList>
            <person name="Huber K.J."/>
            <person name="Papendorf J."/>
            <person name="Pilke C."/>
            <person name="Bunk B."/>
            <person name="Sproeer C."/>
            <person name="Pester M."/>
        </authorList>
    </citation>
    <scope>NUCLEOTIDE SEQUENCE</scope>
    <source>
        <strain evidence="2">DSM 110680</strain>
    </source>
</reference>
<feature type="transmembrane region" description="Helical" evidence="1">
    <location>
        <begin position="396"/>
        <end position="416"/>
    </location>
</feature>
<name>A0AAU7DQD0_9BACT</name>
<proteinExistence type="predicted"/>
<feature type="transmembrane region" description="Helical" evidence="1">
    <location>
        <begin position="98"/>
        <end position="119"/>
    </location>
</feature>
<keyword evidence="1" id="KW-1133">Transmembrane helix</keyword>
<organism evidence="2">
    <name type="scientific">Telmatobacter sp. DSM 110680</name>
    <dbReference type="NCBI Taxonomy" id="3036704"/>
    <lineage>
        <taxon>Bacteria</taxon>
        <taxon>Pseudomonadati</taxon>
        <taxon>Acidobacteriota</taxon>
        <taxon>Terriglobia</taxon>
        <taxon>Terriglobales</taxon>
        <taxon>Acidobacteriaceae</taxon>
        <taxon>Telmatobacter</taxon>
    </lineage>
</organism>
<evidence type="ECO:0000313" key="2">
    <source>
        <dbReference type="EMBL" id="XBH19500.1"/>
    </source>
</evidence>
<keyword evidence="1" id="KW-0472">Membrane</keyword>
<evidence type="ECO:0000256" key="1">
    <source>
        <dbReference type="SAM" id="Phobius"/>
    </source>
</evidence>
<feature type="transmembrane region" description="Helical" evidence="1">
    <location>
        <begin position="326"/>
        <end position="346"/>
    </location>
</feature>